<dbReference type="AlphaFoldDB" id="A0A6P8NM34"/>
<comment type="subcellular location">
    <subcellularLocation>
        <location evidence="1">Membrane</location>
        <topology evidence="1">Single-pass type I membrane protein</topology>
    </subcellularLocation>
</comment>
<evidence type="ECO:0000259" key="7">
    <source>
        <dbReference type="Pfam" id="PF15298"/>
    </source>
</evidence>
<dbReference type="OrthoDB" id="9949932at2759"/>
<evidence type="ECO:0000313" key="9">
    <source>
        <dbReference type="RefSeq" id="XP_033777147.1"/>
    </source>
</evidence>
<evidence type="ECO:0000256" key="1">
    <source>
        <dbReference type="ARBA" id="ARBA00004479"/>
    </source>
</evidence>
<evidence type="ECO:0000256" key="6">
    <source>
        <dbReference type="SAM" id="Phobius"/>
    </source>
</evidence>
<organism evidence="8 9">
    <name type="scientific">Geotrypetes seraphini</name>
    <name type="common">Gaboon caecilian</name>
    <name type="synonym">Caecilia seraphini</name>
    <dbReference type="NCBI Taxonomy" id="260995"/>
    <lineage>
        <taxon>Eukaryota</taxon>
        <taxon>Metazoa</taxon>
        <taxon>Chordata</taxon>
        <taxon>Craniata</taxon>
        <taxon>Vertebrata</taxon>
        <taxon>Euteleostomi</taxon>
        <taxon>Amphibia</taxon>
        <taxon>Gymnophiona</taxon>
        <taxon>Geotrypetes</taxon>
    </lineage>
</organism>
<gene>
    <name evidence="9" type="primary">AJAP1</name>
</gene>
<dbReference type="InParanoid" id="A0A6P8NM34"/>
<dbReference type="CTD" id="55966"/>
<dbReference type="PANTHER" id="PTHR32422:SF0">
    <property type="entry name" value="ADHERENS JUNCTION-ASSOCIATED PROTEIN 1"/>
    <property type="match status" value="1"/>
</dbReference>
<evidence type="ECO:0000256" key="4">
    <source>
        <dbReference type="ARBA" id="ARBA00022989"/>
    </source>
</evidence>
<protein>
    <submittedName>
        <fullName evidence="9">Adherens junction-associated protein 1 isoform X1</fullName>
    </submittedName>
</protein>
<reference evidence="9" key="1">
    <citation type="submission" date="2025-08" db="UniProtKB">
        <authorList>
            <consortium name="RefSeq"/>
        </authorList>
    </citation>
    <scope>IDENTIFICATION</scope>
</reference>
<accession>A0A6P8NM34</accession>
<dbReference type="PANTHER" id="PTHR32422">
    <property type="entry name" value="ADHERENS JUNCTION-ASSOCIATED PROTEIN 1"/>
    <property type="match status" value="1"/>
</dbReference>
<feature type="domain" description="AJAP1/PANP C-terminal" evidence="7">
    <location>
        <begin position="182"/>
        <end position="309"/>
    </location>
</feature>
<keyword evidence="2 6" id="KW-0812">Transmembrane</keyword>
<dbReference type="KEGG" id="gsh:117348781"/>
<dbReference type="Proteomes" id="UP000515159">
    <property type="component" value="Chromosome 15"/>
</dbReference>
<proteinExistence type="predicted"/>
<dbReference type="RefSeq" id="XP_033777147.1">
    <property type="nucleotide sequence ID" value="XM_033921256.1"/>
</dbReference>
<dbReference type="GeneID" id="117348781"/>
<evidence type="ECO:0000256" key="5">
    <source>
        <dbReference type="ARBA" id="ARBA00023136"/>
    </source>
</evidence>
<dbReference type="InterPro" id="IPR039239">
    <property type="entry name" value="AJAP1"/>
</dbReference>
<keyword evidence="4 6" id="KW-1133">Transmembrane helix</keyword>
<dbReference type="GO" id="GO:0009898">
    <property type="term" value="C:cytoplasmic side of plasma membrane"/>
    <property type="evidence" value="ECO:0007669"/>
    <property type="project" value="TreeGrafter"/>
</dbReference>
<dbReference type="GO" id="GO:0008013">
    <property type="term" value="F:beta-catenin binding"/>
    <property type="evidence" value="ECO:0007669"/>
    <property type="project" value="TreeGrafter"/>
</dbReference>
<dbReference type="InterPro" id="IPR029198">
    <property type="entry name" value="AJAP1_PANP_C"/>
</dbReference>
<dbReference type="Pfam" id="PF15298">
    <property type="entry name" value="AJAP1_PANP_C"/>
    <property type="match status" value="2"/>
</dbReference>
<evidence type="ECO:0000256" key="2">
    <source>
        <dbReference type="ARBA" id="ARBA00022692"/>
    </source>
</evidence>
<keyword evidence="3" id="KW-0732">Signal</keyword>
<evidence type="ECO:0000313" key="8">
    <source>
        <dbReference type="Proteomes" id="UP000515159"/>
    </source>
</evidence>
<sequence>MWIKQLLGISSLSVCRTGHPLGSHAWILIAMFQVAMDFTTCDSVSQGQGFKHLQRPLRQRSSYSPLWSLRNGQHLRVVSPFWNLAPYSEKRHHRNKETHYLKRHHKARDQPGGFLYKTMLSKHSSTAKSKPSVILGTKSRSSGITYFKRQKRQLPRSAWDAAKYQKSVLDRQSQPTTVSEFIIWGPTGEEELVESSTSPGNHEVTKTFTHKARATTASTISTSTTSTVSTTAQAKGFTTSQIPGINTNKAIRGRISTTEPYTGQNNNGKAARPPGDTSGLAVHQIITITVSLIMVIAALITTLVLKNCSFHASLHIGQQAFSICLDRPRWLPSSPSCAQSGNTRRNSHQRKINQQEESCQNLTDFTAARVPSNMDIFTAYNETLQCSHECVRTPVPVYTNEALPQPGAYKTTFNGNRPSSDRHLIPVAFVSEKWFEISC</sequence>
<evidence type="ECO:0000256" key="3">
    <source>
        <dbReference type="ARBA" id="ARBA00022729"/>
    </source>
</evidence>
<feature type="transmembrane region" description="Helical" evidence="6">
    <location>
        <begin position="285"/>
        <end position="305"/>
    </location>
</feature>
<feature type="domain" description="AJAP1/PANP C-terminal" evidence="7">
    <location>
        <begin position="336"/>
        <end position="417"/>
    </location>
</feature>
<name>A0A6P8NM34_GEOSA</name>
<keyword evidence="8" id="KW-1185">Reference proteome</keyword>
<dbReference type="FunCoup" id="A0A6P8NM34">
    <property type="interactions" value="208"/>
</dbReference>
<keyword evidence="5 6" id="KW-0472">Membrane</keyword>
<dbReference type="GO" id="GO:0005912">
    <property type="term" value="C:adherens junction"/>
    <property type="evidence" value="ECO:0007669"/>
    <property type="project" value="TreeGrafter"/>
</dbReference>
<dbReference type="GO" id="GO:0044291">
    <property type="term" value="C:cell-cell contact zone"/>
    <property type="evidence" value="ECO:0007669"/>
    <property type="project" value="TreeGrafter"/>
</dbReference>